<evidence type="ECO:0008006" key="9">
    <source>
        <dbReference type="Google" id="ProtNLM"/>
    </source>
</evidence>
<dbReference type="InterPro" id="IPR052035">
    <property type="entry name" value="ZnF_BED_domain_contain"/>
</dbReference>
<feature type="region of interest" description="Disordered" evidence="6">
    <location>
        <begin position="69"/>
        <end position="97"/>
    </location>
</feature>
<protein>
    <recommendedName>
        <fullName evidence="9">BED-type domain-containing protein</fullName>
    </recommendedName>
</protein>
<organism evidence="7 8">
    <name type="scientific">Aphis glycines</name>
    <name type="common">Soybean aphid</name>
    <dbReference type="NCBI Taxonomy" id="307491"/>
    <lineage>
        <taxon>Eukaryota</taxon>
        <taxon>Metazoa</taxon>
        <taxon>Ecdysozoa</taxon>
        <taxon>Arthropoda</taxon>
        <taxon>Hexapoda</taxon>
        <taxon>Insecta</taxon>
        <taxon>Pterygota</taxon>
        <taxon>Neoptera</taxon>
        <taxon>Paraneoptera</taxon>
        <taxon>Hemiptera</taxon>
        <taxon>Sternorrhyncha</taxon>
        <taxon>Aphidomorpha</taxon>
        <taxon>Aphidoidea</taxon>
        <taxon>Aphididae</taxon>
        <taxon>Aphidini</taxon>
        <taxon>Aphis</taxon>
        <taxon>Aphis</taxon>
    </lineage>
</organism>
<dbReference type="PANTHER" id="PTHR46481:SF10">
    <property type="entry name" value="ZINC FINGER BED DOMAIN-CONTAINING PROTEIN 39"/>
    <property type="match status" value="1"/>
</dbReference>
<dbReference type="EMBL" id="VYZN01001387">
    <property type="protein sequence ID" value="KAE9522313.1"/>
    <property type="molecule type" value="Genomic_DNA"/>
</dbReference>
<feature type="compositionally biased region" description="Polar residues" evidence="6">
    <location>
        <begin position="87"/>
        <end position="97"/>
    </location>
</feature>
<accession>A0A6G0SVC7</accession>
<dbReference type="SUPFAM" id="SSF53098">
    <property type="entry name" value="Ribonuclease H-like"/>
    <property type="match status" value="1"/>
</dbReference>
<dbReference type="GO" id="GO:0005634">
    <property type="term" value="C:nucleus"/>
    <property type="evidence" value="ECO:0007669"/>
    <property type="project" value="UniProtKB-SubCell"/>
</dbReference>
<dbReference type="InterPro" id="IPR012337">
    <property type="entry name" value="RNaseH-like_sf"/>
</dbReference>
<keyword evidence="5" id="KW-0539">Nucleus</keyword>
<dbReference type="PANTHER" id="PTHR46481">
    <property type="entry name" value="ZINC FINGER BED DOMAIN-CONTAINING PROTEIN 4"/>
    <property type="match status" value="1"/>
</dbReference>
<dbReference type="AlphaFoldDB" id="A0A6G0SVC7"/>
<evidence type="ECO:0000256" key="2">
    <source>
        <dbReference type="ARBA" id="ARBA00022723"/>
    </source>
</evidence>
<evidence type="ECO:0000256" key="4">
    <source>
        <dbReference type="ARBA" id="ARBA00022833"/>
    </source>
</evidence>
<dbReference type="OrthoDB" id="6623188at2759"/>
<evidence type="ECO:0000313" key="8">
    <source>
        <dbReference type="Proteomes" id="UP000475862"/>
    </source>
</evidence>
<proteinExistence type="predicted"/>
<comment type="caution">
    <text evidence="7">The sequence shown here is derived from an EMBL/GenBank/DDBJ whole genome shotgun (WGS) entry which is preliminary data.</text>
</comment>
<name>A0A6G0SVC7_APHGL</name>
<gene>
    <name evidence="7" type="ORF">AGLY_017288</name>
</gene>
<evidence type="ECO:0000313" key="7">
    <source>
        <dbReference type="EMBL" id="KAE9522313.1"/>
    </source>
</evidence>
<dbReference type="GO" id="GO:0008270">
    <property type="term" value="F:zinc ion binding"/>
    <property type="evidence" value="ECO:0007669"/>
    <property type="project" value="UniProtKB-KW"/>
</dbReference>
<dbReference type="Gene3D" id="1.10.10.1070">
    <property type="entry name" value="Zinc finger, BED domain-containing"/>
    <property type="match status" value="1"/>
</dbReference>
<dbReference type="Proteomes" id="UP000475862">
    <property type="component" value="Unassembled WGS sequence"/>
</dbReference>
<keyword evidence="4" id="KW-0862">Zinc</keyword>
<feature type="compositionally biased region" description="Acidic residues" evidence="6">
    <location>
        <begin position="75"/>
        <end position="86"/>
    </location>
</feature>
<evidence type="ECO:0000256" key="3">
    <source>
        <dbReference type="ARBA" id="ARBA00022771"/>
    </source>
</evidence>
<keyword evidence="2" id="KW-0479">Metal-binding</keyword>
<comment type="subcellular location">
    <subcellularLocation>
        <location evidence="1">Nucleus</location>
    </subcellularLocation>
</comment>
<keyword evidence="3" id="KW-0863">Zinc-finger</keyword>
<evidence type="ECO:0000256" key="5">
    <source>
        <dbReference type="ARBA" id="ARBA00023242"/>
    </source>
</evidence>
<dbReference type="SUPFAM" id="SSF140996">
    <property type="entry name" value="Hermes dimerisation domain"/>
    <property type="match status" value="1"/>
</dbReference>
<sequence>MSANLIKQELLVYFNKIDQYNYICKKCNKPYKTPNGGIGNLKTHLATHAKDKEVPGKIISQTILKVNKRARTDNEDNEDDPQDIDTESNCSKRSKTQPTVPEIFTQMTCIESGSISEKVTNSIIYYICKDNVPFKSVENEGFKNMIKTICPLYKLPSRNTIERRIDDIFYTGVAKLFFETIGTVELFQSHTAEYIGKTLVETLTNWSVQKENVVAVVTDSGANFKKAIINEFTANKHIPCVAHTINLVVEKAIEKTQEFNVQTKIKSGGVPAIMSKIREIVKFVKRSSKASTIEGKYLKPILDVSTRWNSSFYMIERFSTLAAIYLSQVLLEFNGTDIPEMVSVSELNRLKEMCALLRPFEQLTRELSTEKTVMSSKVIPLIVCTKNELIKQGPPLP</sequence>
<keyword evidence="8" id="KW-1185">Reference proteome</keyword>
<evidence type="ECO:0000256" key="1">
    <source>
        <dbReference type="ARBA" id="ARBA00004123"/>
    </source>
</evidence>
<reference evidence="7 8" key="1">
    <citation type="submission" date="2019-08" db="EMBL/GenBank/DDBJ databases">
        <title>The genome of the soybean aphid Biotype 1, its phylome, world population structure and adaptation to the North American continent.</title>
        <authorList>
            <person name="Giordano R."/>
            <person name="Donthu R.K."/>
            <person name="Hernandez A.G."/>
            <person name="Wright C.L."/>
            <person name="Zimin A.V."/>
        </authorList>
    </citation>
    <scope>NUCLEOTIDE SEQUENCE [LARGE SCALE GENOMIC DNA]</scope>
    <source>
        <tissue evidence="7">Whole aphids</tissue>
    </source>
</reference>
<evidence type="ECO:0000256" key="6">
    <source>
        <dbReference type="SAM" id="MobiDB-lite"/>
    </source>
</evidence>